<dbReference type="PANTHER" id="PTHR11533:SF297">
    <property type="entry name" value="AMINOPEPTIDASE N"/>
    <property type="match status" value="1"/>
</dbReference>
<accession>A0A367YU28</accession>
<comment type="caution">
    <text evidence="16">The sequence shown here is derived from an EMBL/GenBank/DDBJ whole genome shotgun (WGS) entry which is preliminary data.</text>
</comment>
<dbReference type="GO" id="GO:0016285">
    <property type="term" value="F:alanyl aminopeptidase activity"/>
    <property type="evidence" value="ECO:0007669"/>
    <property type="project" value="UniProtKB-EC"/>
</dbReference>
<dbReference type="InterPro" id="IPR050344">
    <property type="entry name" value="Peptidase_M1_aminopeptidases"/>
</dbReference>
<feature type="compositionally biased region" description="Pro residues" evidence="13">
    <location>
        <begin position="1"/>
        <end position="12"/>
    </location>
</feature>
<dbReference type="SUPFAM" id="SSF55486">
    <property type="entry name" value="Metalloproteases ('zincins'), catalytic domain"/>
    <property type="match status" value="1"/>
</dbReference>
<keyword evidence="14" id="KW-0812">Transmembrane</keyword>
<evidence type="ECO:0000256" key="10">
    <source>
        <dbReference type="ARBA" id="ARBA00023049"/>
    </source>
</evidence>
<name>A0A367YU28_9ACTN</name>
<evidence type="ECO:0000256" key="14">
    <source>
        <dbReference type="SAM" id="Phobius"/>
    </source>
</evidence>
<feature type="domain" description="Peptidase M1 membrane alanine aminopeptidase" evidence="15">
    <location>
        <begin position="338"/>
        <end position="486"/>
    </location>
</feature>
<dbReference type="Gene3D" id="2.60.40.1730">
    <property type="entry name" value="tricorn interacting facor f3 domain"/>
    <property type="match status" value="1"/>
</dbReference>
<dbReference type="InterPro" id="IPR027268">
    <property type="entry name" value="Peptidase_M4/M1_CTD_sf"/>
</dbReference>
<dbReference type="AlphaFoldDB" id="A0A367YU28"/>
<dbReference type="SUPFAM" id="SSF63737">
    <property type="entry name" value="Leukotriene A4 hydrolase N-terminal domain"/>
    <property type="match status" value="1"/>
</dbReference>
<dbReference type="CDD" id="cd09603">
    <property type="entry name" value="M1_APN_like"/>
    <property type="match status" value="1"/>
</dbReference>
<dbReference type="GO" id="GO:0008270">
    <property type="term" value="F:zinc ion binding"/>
    <property type="evidence" value="ECO:0007669"/>
    <property type="project" value="InterPro"/>
</dbReference>
<comment type="cofactor">
    <cofactor evidence="2">
        <name>Zn(2+)</name>
        <dbReference type="ChEBI" id="CHEBI:29105"/>
    </cofactor>
</comment>
<proteinExistence type="inferred from homology"/>
<feature type="transmembrane region" description="Helical" evidence="14">
    <location>
        <begin position="29"/>
        <end position="52"/>
    </location>
</feature>
<dbReference type="GO" id="GO:0006508">
    <property type="term" value="P:proteolysis"/>
    <property type="evidence" value="ECO:0007669"/>
    <property type="project" value="UniProtKB-KW"/>
</dbReference>
<keyword evidence="14" id="KW-1133">Transmembrane helix</keyword>
<dbReference type="InterPro" id="IPR001930">
    <property type="entry name" value="Peptidase_M1"/>
</dbReference>
<dbReference type="Gene3D" id="1.10.390.10">
    <property type="entry name" value="Neutral Protease Domain 2"/>
    <property type="match status" value="1"/>
</dbReference>
<sequence>MSQPPAGPPLLTRPPGQQVAPRTSGRGGWAALAPALALPVVMVVVLVAVLGIGRPSRDEELAGAGDPYHPSYGASGYDAQHYLIDVTVDGTTVGGVTEMTARATRELAEIHVDLALPVSAAWVDGEEADVETWPEHDVEITPDRPVAEGRTFVVRIAYAGDPLEVAPVRGVRTPWYRQGDEQGAAGQPESSAWWFPANDHPSDPALMESKIRVRAGTQAVSTGALVSRDIGTEADWDTWHWRASQPMATYLNFVVVGRYRLEAGQVAGRPYVYAVSEALPPDQQQRLLAELAETPQWVAALEEHLGPYPFTEMGGVVPAFPFWFGGLETQTRPVYHVRSLDDRDFADTLLVHELAHMWFGDHVTLERWDDIFVNEAWASYLEWVVAEDEGGRTAQQELQRHYDGLAGRADFWRVRMDDPGAEQLFATVYERGPMALQALRNVMGEAEFTTLMREWAQRGGTASLEDFVAEARSRTDADLDPWYDAWISGTTAPPRTAAVGLG</sequence>
<comment type="similarity">
    <text evidence="3">Belongs to the peptidase M1 family.</text>
</comment>
<organism evidence="16 17">
    <name type="scientific">Desertihabitans brevis</name>
    <dbReference type="NCBI Taxonomy" id="2268447"/>
    <lineage>
        <taxon>Bacteria</taxon>
        <taxon>Bacillati</taxon>
        <taxon>Actinomycetota</taxon>
        <taxon>Actinomycetes</taxon>
        <taxon>Propionibacteriales</taxon>
        <taxon>Propionibacteriaceae</taxon>
        <taxon>Desertihabitans</taxon>
    </lineage>
</organism>
<evidence type="ECO:0000256" key="4">
    <source>
        <dbReference type="ARBA" id="ARBA00012564"/>
    </source>
</evidence>
<keyword evidence="14" id="KW-0472">Membrane</keyword>
<evidence type="ECO:0000256" key="6">
    <source>
        <dbReference type="ARBA" id="ARBA00022670"/>
    </source>
</evidence>
<reference evidence="16 17" key="1">
    <citation type="submission" date="2018-07" db="EMBL/GenBank/DDBJ databases">
        <title>Desertimonas flava gen. nov. sp. nov.</title>
        <authorList>
            <person name="Liu S."/>
        </authorList>
    </citation>
    <scope>NUCLEOTIDE SEQUENCE [LARGE SCALE GENOMIC DNA]</scope>
    <source>
        <strain evidence="16 17">16Sb5-5</strain>
    </source>
</reference>
<dbReference type="PANTHER" id="PTHR11533">
    <property type="entry name" value="PROTEASE M1 ZINC METALLOPROTEASE"/>
    <property type="match status" value="1"/>
</dbReference>
<keyword evidence="9" id="KW-0862">Zinc</keyword>
<evidence type="ECO:0000256" key="9">
    <source>
        <dbReference type="ARBA" id="ARBA00022833"/>
    </source>
</evidence>
<evidence type="ECO:0000256" key="12">
    <source>
        <dbReference type="ARBA" id="ARBA00031533"/>
    </source>
</evidence>
<evidence type="ECO:0000256" key="5">
    <source>
        <dbReference type="ARBA" id="ARBA00015611"/>
    </source>
</evidence>
<feature type="region of interest" description="Disordered" evidence="13">
    <location>
        <begin position="1"/>
        <end position="25"/>
    </location>
</feature>
<dbReference type="InterPro" id="IPR042097">
    <property type="entry name" value="Aminopeptidase_N-like_N_sf"/>
</dbReference>
<protein>
    <recommendedName>
        <fullName evidence="5">Aminopeptidase N</fullName>
        <ecNumber evidence="4">3.4.11.2</ecNumber>
    </recommendedName>
    <alternativeName>
        <fullName evidence="11">Alanine aminopeptidase</fullName>
    </alternativeName>
    <alternativeName>
        <fullName evidence="12">Lysyl aminopeptidase</fullName>
    </alternativeName>
</protein>
<dbReference type="Proteomes" id="UP000252770">
    <property type="component" value="Unassembled WGS sequence"/>
</dbReference>
<evidence type="ECO:0000313" key="16">
    <source>
        <dbReference type="EMBL" id="RCK69386.1"/>
    </source>
</evidence>
<dbReference type="RefSeq" id="WP_114126704.1">
    <property type="nucleotide sequence ID" value="NZ_QOUI01000006.1"/>
</dbReference>
<evidence type="ECO:0000256" key="7">
    <source>
        <dbReference type="ARBA" id="ARBA00022723"/>
    </source>
</evidence>
<evidence type="ECO:0000256" key="3">
    <source>
        <dbReference type="ARBA" id="ARBA00010136"/>
    </source>
</evidence>
<comment type="catalytic activity">
    <reaction evidence="1">
        <text>Release of an N-terminal amino acid, Xaa-|-Yaa- from a peptide, amide or arylamide. Xaa is preferably Ala, but may be most amino acids including Pro (slow action). When a terminal hydrophobic residue is followed by a prolyl residue, the two may be released as an intact Xaa-Pro dipeptide.</text>
        <dbReference type="EC" id="3.4.11.2"/>
    </reaction>
</comment>
<evidence type="ECO:0000256" key="13">
    <source>
        <dbReference type="SAM" id="MobiDB-lite"/>
    </source>
</evidence>
<evidence type="ECO:0000256" key="2">
    <source>
        <dbReference type="ARBA" id="ARBA00001947"/>
    </source>
</evidence>
<dbReference type="PRINTS" id="PR00756">
    <property type="entry name" value="ALADIPTASE"/>
</dbReference>
<dbReference type="EMBL" id="QOUI01000006">
    <property type="protein sequence ID" value="RCK69386.1"/>
    <property type="molecule type" value="Genomic_DNA"/>
</dbReference>
<evidence type="ECO:0000259" key="15">
    <source>
        <dbReference type="Pfam" id="PF01433"/>
    </source>
</evidence>
<keyword evidence="7" id="KW-0479">Metal-binding</keyword>
<keyword evidence="8" id="KW-0378">Hydrolase</keyword>
<keyword evidence="17" id="KW-1185">Reference proteome</keyword>
<evidence type="ECO:0000313" key="17">
    <source>
        <dbReference type="Proteomes" id="UP000252770"/>
    </source>
</evidence>
<evidence type="ECO:0000256" key="11">
    <source>
        <dbReference type="ARBA" id="ARBA00029811"/>
    </source>
</evidence>
<dbReference type="EC" id="3.4.11.2" evidence="4"/>
<keyword evidence="10" id="KW-0482">Metalloprotease</keyword>
<gene>
    <name evidence="16" type="ORF">DT076_10860</name>
</gene>
<evidence type="ECO:0000256" key="8">
    <source>
        <dbReference type="ARBA" id="ARBA00022801"/>
    </source>
</evidence>
<dbReference type="InterPro" id="IPR014782">
    <property type="entry name" value="Peptidase_M1_dom"/>
</dbReference>
<evidence type="ECO:0000256" key="1">
    <source>
        <dbReference type="ARBA" id="ARBA00000098"/>
    </source>
</evidence>
<dbReference type="Pfam" id="PF01433">
    <property type="entry name" value="Peptidase_M1"/>
    <property type="match status" value="1"/>
</dbReference>
<dbReference type="GO" id="GO:0008237">
    <property type="term" value="F:metallopeptidase activity"/>
    <property type="evidence" value="ECO:0007669"/>
    <property type="project" value="UniProtKB-KW"/>
</dbReference>
<keyword evidence="6" id="KW-0645">Protease</keyword>